<dbReference type="KEGG" id="mmab:HQ865_25265"/>
<dbReference type="SUPFAM" id="SSF50475">
    <property type="entry name" value="FMN-binding split barrel"/>
    <property type="match status" value="1"/>
</dbReference>
<dbReference type="Pfam" id="PF16242">
    <property type="entry name" value="Pyrid_ox_like"/>
    <property type="match status" value="1"/>
</dbReference>
<name>A0A7D4UPA8_9SPHI</name>
<sequence length="178" mass="19576">MNSIDQQQPEENRENLSGAAAVEKIKELAGQTQTCFFNTDLKSGRAAATRPMSVQQIDGEGNLWFLSAVDSHKNAEIQQDSRVQLLFMGSAHSDFLTLGGEASISTDKAKIKELWEPIVKTWFTGGEDDPRITVIKVVPDEGYYWDTKHGKMVAFLKMIAGAITGKTLDDSIQGTVKP</sequence>
<evidence type="ECO:0000313" key="3">
    <source>
        <dbReference type="Proteomes" id="UP000505355"/>
    </source>
</evidence>
<dbReference type="InterPro" id="IPR038725">
    <property type="entry name" value="YdaG_split_barrel_FMN-bd"/>
</dbReference>
<keyword evidence="3" id="KW-1185">Reference proteome</keyword>
<dbReference type="PANTHER" id="PTHR34818:SF1">
    <property type="entry name" value="PROTEIN BLI-3"/>
    <property type="match status" value="1"/>
</dbReference>
<dbReference type="RefSeq" id="WP_173417566.1">
    <property type="nucleotide sequence ID" value="NZ_CP054139.1"/>
</dbReference>
<evidence type="ECO:0000259" key="1">
    <source>
        <dbReference type="Pfam" id="PF16242"/>
    </source>
</evidence>
<reference evidence="2 3" key="1">
    <citation type="submission" date="2020-05" db="EMBL/GenBank/DDBJ databases">
        <title>Mucilaginibacter mali sp. nov.</title>
        <authorList>
            <person name="Kim H.S."/>
            <person name="Lee K.C."/>
            <person name="Suh M.K."/>
            <person name="Kim J.-S."/>
            <person name="Han K.-I."/>
            <person name="Eom M.K."/>
            <person name="Shin Y.K."/>
            <person name="Lee J.-S."/>
        </authorList>
    </citation>
    <scope>NUCLEOTIDE SEQUENCE [LARGE SCALE GENOMIC DNA]</scope>
    <source>
        <strain evidence="2 3">G2-14</strain>
    </source>
</reference>
<accession>A0A7D4UPA8</accession>
<protein>
    <submittedName>
        <fullName evidence="2">Pyridoxamine 5'-phosphate oxidase family protein</fullName>
    </submittedName>
</protein>
<evidence type="ECO:0000313" key="2">
    <source>
        <dbReference type="EMBL" id="QKJ32921.1"/>
    </source>
</evidence>
<dbReference type="Proteomes" id="UP000505355">
    <property type="component" value="Chromosome"/>
</dbReference>
<organism evidence="2 3">
    <name type="scientific">Mucilaginibacter mali</name>
    <dbReference type="NCBI Taxonomy" id="2740462"/>
    <lineage>
        <taxon>Bacteria</taxon>
        <taxon>Pseudomonadati</taxon>
        <taxon>Bacteroidota</taxon>
        <taxon>Sphingobacteriia</taxon>
        <taxon>Sphingobacteriales</taxon>
        <taxon>Sphingobacteriaceae</taxon>
        <taxon>Mucilaginibacter</taxon>
    </lineage>
</organism>
<dbReference type="InterPro" id="IPR012349">
    <property type="entry name" value="Split_barrel_FMN-bd"/>
</dbReference>
<dbReference type="EMBL" id="CP054139">
    <property type="protein sequence ID" value="QKJ32921.1"/>
    <property type="molecule type" value="Genomic_DNA"/>
</dbReference>
<proteinExistence type="predicted"/>
<dbReference type="AlphaFoldDB" id="A0A7D4UPA8"/>
<dbReference type="Gene3D" id="2.30.110.10">
    <property type="entry name" value="Electron Transport, Fmn-binding Protein, Chain A"/>
    <property type="match status" value="1"/>
</dbReference>
<gene>
    <name evidence="2" type="ORF">HQ865_25265</name>
</gene>
<feature type="domain" description="General stress protein FMN-binding split barrel" evidence="1">
    <location>
        <begin position="21"/>
        <end position="169"/>
    </location>
</feature>
<dbReference type="InterPro" id="IPR052917">
    <property type="entry name" value="Stress-Dev_Protein"/>
</dbReference>
<dbReference type="PANTHER" id="PTHR34818">
    <property type="entry name" value="PROTEIN BLI-3"/>
    <property type="match status" value="1"/>
</dbReference>